<evidence type="ECO:0000313" key="10">
    <source>
        <dbReference type="EMBL" id="MBP1969486.1"/>
    </source>
</evidence>
<evidence type="ECO:0000256" key="2">
    <source>
        <dbReference type="ARBA" id="ARBA00022670"/>
    </source>
</evidence>
<dbReference type="Pfam" id="PF24568">
    <property type="entry name" value="CC_PcsB"/>
    <property type="match status" value="1"/>
</dbReference>
<keyword evidence="3 8" id="KW-0732">Signal</keyword>
<evidence type="ECO:0000259" key="9">
    <source>
        <dbReference type="PROSITE" id="PS51935"/>
    </source>
</evidence>
<feature type="compositionally biased region" description="Polar residues" evidence="7">
    <location>
        <begin position="252"/>
        <end position="271"/>
    </location>
</feature>
<dbReference type="PANTHER" id="PTHR47053:SF1">
    <property type="entry name" value="MUREIN DD-ENDOPEPTIDASE MEPH-RELATED"/>
    <property type="match status" value="1"/>
</dbReference>
<keyword evidence="11" id="KW-1185">Reference proteome</keyword>
<evidence type="ECO:0000256" key="6">
    <source>
        <dbReference type="SAM" id="Coils"/>
    </source>
</evidence>
<evidence type="ECO:0000256" key="4">
    <source>
        <dbReference type="ARBA" id="ARBA00022801"/>
    </source>
</evidence>
<keyword evidence="6" id="KW-0175">Coiled coil</keyword>
<keyword evidence="4" id="KW-0378">Hydrolase</keyword>
<keyword evidence="2" id="KW-0645">Protease</keyword>
<evidence type="ECO:0000256" key="7">
    <source>
        <dbReference type="SAM" id="MobiDB-lite"/>
    </source>
</evidence>
<dbReference type="InterPro" id="IPR051202">
    <property type="entry name" value="Peptidase_C40"/>
</dbReference>
<comment type="similarity">
    <text evidence="1">Belongs to the peptidase C40 family.</text>
</comment>
<dbReference type="SUPFAM" id="SSF54001">
    <property type="entry name" value="Cysteine proteinases"/>
    <property type="match status" value="1"/>
</dbReference>
<feature type="signal peptide" evidence="8">
    <location>
        <begin position="1"/>
        <end position="27"/>
    </location>
</feature>
<evidence type="ECO:0000256" key="5">
    <source>
        <dbReference type="ARBA" id="ARBA00022807"/>
    </source>
</evidence>
<evidence type="ECO:0000256" key="8">
    <source>
        <dbReference type="SAM" id="SignalP"/>
    </source>
</evidence>
<dbReference type="InterPro" id="IPR038765">
    <property type="entry name" value="Papain-like_cys_pep_sf"/>
</dbReference>
<dbReference type="SUPFAM" id="SSF57997">
    <property type="entry name" value="Tropomyosin"/>
    <property type="match status" value="1"/>
</dbReference>
<evidence type="ECO:0000256" key="1">
    <source>
        <dbReference type="ARBA" id="ARBA00007074"/>
    </source>
</evidence>
<dbReference type="PROSITE" id="PS51935">
    <property type="entry name" value="NLPC_P60"/>
    <property type="match status" value="1"/>
</dbReference>
<evidence type="ECO:0000256" key="3">
    <source>
        <dbReference type="ARBA" id="ARBA00022729"/>
    </source>
</evidence>
<feature type="coiled-coil region" evidence="6">
    <location>
        <begin position="23"/>
        <end position="131"/>
    </location>
</feature>
<feature type="coiled-coil region" evidence="6">
    <location>
        <begin position="168"/>
        <end position="247"/>
    </location>
</feature>
<evidence type="ECO:0000313" key="11">
    <source>
        <dbReference type="Proteomes" id="UP001519345"/>
    </source>
</evidence>
<dbReference type="Pfam" id="PF00877">
    <property type="entry name" value="NLPC_P60"/>
    <property type="match status" value="1"/>
</dbReference>
<organism evidence="10 11">
    <name type="scientific">Virgibacillus natechei</name>
    <dbReference type="NCBI Taxonomy" id="1216297"/>
    <lineage>
        <taxon>Bacteria</taxon>
        <taxon>Bacillati</taxon>
        <taxon>Bacillota</taxon>
        <taxon>Bacilli</taxon>
        <taxon>Bacillales</taxon>
        <taxon>Bacillaceae</taxon>
        <taxon>Virgibacillus</taxon>
    </lineage>
</organism>
<dbReference type="EMBL" id="JAGGKX010000006">
    <property type="protein sequence ID" value="MBP1969486.1"/>
    <property type="molecule type" value="Genomic_DNA"/>
</dbReference>
<comment type="caution">
    <text evidence="10">The sequence shown here is derived from an EMBL/GenBank/DDBJ whole genome shotgun (WGS) entry which is preliminary data.</text>
</comment>
<dbReference type="Gene3D" id="6.10.250.3150">
    <property type="match status" value="1"/>
</dbReference>
<dbReference type="Proteomes" id="UP001519345">
    <property type="component" value="Unassembled WGS sequence"/>
</dbReference>
<proteinExistence type="inferred from homology"/>
<protein>
    <submittedName>
        <fullName evidence="10">Peptidoglycan hydrolase CwlO-like protein</fullName>
    </submittedName>
</protein>
<sequence length="435" mass="47485">MKKMVVGMTTVAVVGISSAFFGISAHANTVDELEDRQTEIESERLDIKADLSEAESEIADILFELEELNEEMNRVDDALEHNTTKMDETEESIEKSEEKVTSLEEEIDTLEETIEQRFAILEERIVSYQKNGGNINYLEVIFGSQNFGDFVNRVSAINKITDSDASLIEQQEEDKQKVKAKQDEVLDKLEELENMKADLDEILVLIEDQQQQNEESEEKLLARQDDLTTLKEELEIEDSDLAALEGEVSESITAANRPEPSSSQNVAQSSEPELDDEVEGNLTTLSSEESNSNNDSSNSSNNNNNDNNNSGSGMSTVINAGFDHIGVPYTWGGKTPSGFDCSGFVSWAFAQGGYSIPSTTGALAGTGSKVSYSNAQPGDLVFFDTTGGPGTNGHVGIYLGGGQFIGAQNSTGLDVADMTSGYWKDNFNGHVRRVN</sequence>
<feature type="region of interest" description="Disordered" evidence="7">
    <location>
        <begin position="252"/>
        <end position="315"/>
    </location>
</feature>
<keyword evidence="5" id="KW-0788">Thiol protease</keyword>
<feature type="chain" id="PRO_5045677997" evidence="8">
    <location>
        <begin position="28"/>
        <end position="435"/>
    </location>
</feature>
<dbReference type="PANTHER" id="PTHR47053">
    <property type="entry name" value="MUREIN DD-ENDOPEPTIDASE MEPH-RELATED"/>
    <property type="match status" value="1"/>
</dbReference>
<reference evidence="10 11" key="1">
    <citation type="submission" date="2021-03" db="EMBL/GenBank/DDBJ databases">
        <title>Genomic Encyclopedia of Type Strains, Phase IV (KMG-IV): sequencing the most valuable type-strain genomes for metagenomic binning, comparative biology and taxonomic classification.</title>
        <authorList>
            <person name="Goeker M."/>
        </authorList>
    </citation>
    <scope>NUCLEOTIDE SEQUENCE [LARGE SCALE GENOMIC DNA]</scope>
    <source>
        <strain evidence="10 11">DSM 25609</strain>
    </source>
</reference>
<feature type="compositionally biased region" description="Low complexity" evidence="7">
    <location>
        <begin position="286"/>
        <end position="313"/>
    </location>
</feature>
<gene>
    <name evidence="10" type="ORF">J2Z83_001590</name>
</gene>
<name>A0ABS4IGN6_9BACI</name>
<dbReference type="Gene3D" id="3.90.1720.10">
    <property type="entry name" value="endopeptidase domain like (from Nostoc punctiforme)"/>
    <property type="match status" value="1"/>
</dbReference>
<accession>A0ABS4IGN6</accession>
<feature type="domain" description="NlpC/P60" evidence="9">
    <location>
        <begin position="311"/>
        <end position="434"/>
    </location>
</feature>
<dbReference type="InterPro" id="IPR057309">
    <property type="entry name" value="PcsB_CC"/>
</dbReference>
<dbReference type="InterPro" id="IPR000064">
    <property type="entry name" value="NLP_P60_dom"/>
</dbReference>